<gene>
    <name evidence="1" type="ORF">P0Y65_07670</name>
</gene>
<proteinExistence type="predicted"/>
<evidence type="ECO:0008006" key="3">
    <source>
        <dbReference type="Google" id="ProtNLM"/>
    </source>
</evidence>
<accession>A0AAJ5VY22</accession>
<reference evidence="1" key="1">
    <citation type="submission" date="2023-03" db="EMBL/GenBank/DDBJ databases">
        <title>Andean soil-derived lignocellulolytic bacterial consortium as a source of novel taxa and putative plastic-active enzymes.</title>
        <authorList>
            <person name="Diaz-Garcia L."/>
            <person name="Chuvochina M."/>
            <person name="Feuerriegel G."/>
            <person name="Bunk B."/>
            <person name="Sproer C."/>
            <person name="Streit W.R."/>
            <person name="Rodriguez L.M."/>
            <person name="Overmann J."/>
            <person name="Jimenez D.J."/>
        </authorList>
    </citation>
    <scope>NUCLEOTIDE SEQUENCE</scope>
    <source>
        <strain evidence="1">MAG 4196</strain>
    </source>
</reference>
<dbReference type="Proteomes" id="UP001217476">
    <property type="component" value="Chromosome"/>
</dbReference>
<organism evidence="1 2">
    <name type="scientific">Candidatus Devosia phytovorans</name>
    <dbReference type="NCBI Taxonomy" id="3121372"/>
    <lineage>
        <taxon>Bacteria</taxon>
        <taxon>Pseudomonadati</taxon>
        <taxon>Pseudomonadota</taxon>
        <taxon>Alphaproteobacteria</taxon>
        <taxon>Hyphomicrobiales</taxon>
        <taxon>Devosiaceae</taxon>
        <taxon>Devosia</taxon>
    </lineage>
</organism>
<dbReference type="AlphaFoldDB" id="A0AAJ5VY22"/>
<sequence>MTVKREFELSEEDAAFIDSRVKTDGADPDGVLGEAINLLRDREELIDRWMREKVIPSYDQWVADGKPLLTEEEVQASLDSIFDETDSRRES</sequence>
<name>A0AAJ5VY22_9HYPH</name>
<dbReference type="EMBL" id="CP119312">
    <property type="protein sequence ID" value="WEK06121.1"/>
    <property type="molecule type" value="Genomic_DNA"/>
</dbReference>
<protein>
    <recommendedName>
        <fullName evidence="3">CopG family transcriptional regulator</fullName>
    </recommendedName>
</protein>
<evidence type="ECO:0000313" key="2">
    <source>
        <dbReference type="Proteomes" id="UP001217476"/>
    </source>
</evidence>
<evidence type="ECO:0000313" key="1">
    <source>
        <dbReference type="EMBL" id="WEK06121.1"/>
    </source>
</evidence>